<sequence>MTTQRKKTKSIALLICRAFLAFISFRAKSILRTVKFLNLIFSRTLVAYVVIKHRYEVYRCLSVVTYTVDFNYHCVFPLPS</sequence>
<keyword evidence="2" id="KW-1185">Reference proteome</keyword>
<evidence type="ECO:0000313" key="2">
    <source>
        <dbReference type="Proteomes" id="UP000242180"/>
    </source>
</evidence>
<gene>
    <name evidence="1" type="ORF">BCR43DRAFT_483524</name>
</gene>
<dbReference type="InParanoid" id="A0A1X2HWS0"/>
<accession>A0A1X2HWS0</accession>
<dbReference type="AlphaFoldDB" id="A0A1X2HWS0"/>
<organism evidence="1 2">
    <name type="scientific">Syncephalastrum racemosum</name>
    <name type="common">Filamentous fungus</name>
    <dbReference type="NCBI Taxonomy" id="13706"/>
    <lineage>
        <taxon>Eukaryota</taxon>
        <taxon>Fungi</taxon>
        <taxon>Fungi incertae sedis</taxon>
        <taxon>Mucoromycota</taxon>
        <taxon>Mucoromycotina</taxon>
        <taxon>Mucoromycetes</taxon>
        <taxon>Mucorales</taxon>
        <taxon>Syncephalastraceae</taxon>
        <taxon>Syncephalastrum</taxon>
    </lineage>
</organism>
<name>A0A1X2HWS0_SYNRA</name>
<dbReference type="EMBL" id="MCGN01000001">
    <property type="protein sequence ID" value="ORZ03528.1"/>
    <property type="molecule type" value="Genomic_DNA"/>
</dbReference>
<protein>
    <submittedName>
        <fullName evidence="1">Uncharacterized protein</fullName>
    </submittedName>
</protein>
<comment type="caution">
    <text evidence="1">The sequence shown here is derived from an EMBL/GenBank/DDBJ whole genome shotgun (WGS) entry which is preliminary data.</text>
</comment>
<evidence type="ECO:0000313" key="1">
    <source>
        <dbReference type="EMBL" id="ORZ03528.1"/>
    </source>
</evidence>
<reference evidence="1 2" key="1">
    <citation type="submission" date="2016-07" db="EMBL/GenBank/DDBJ databases">
        <title>Pervasive Adenine N6-methylation of Active Genes in Fungi.</title>
        <authorList>
            <consortium name="DOE Joint Genome Institute"/>
            <person name="Mondo S.J."/>
            <person name="Dannebaum R.O."/>
            <person name="Kuo R.C."/>
            <person name="Labutti K."/>
            <person name="Haridas S."/>
            <person name="Kuo A."/>
            <person name="Salamov A."/>
            <person name="Ahrendt S.R."/>
            <person name="Lipzen A."/>
            <person name="Sullivan W."/>
            <person name="Andreopoulos W.B."/>
            <person name="Clum A."/>
            <person name="Lindquist E."/>
            <person name="Daum C."/>
            <person name="Ramamoorthy G.K."/>
            <person name="Gryganskyi A."/>
            <person name="Culley D."/>
            <person name="Magnuson J.K."/>
            <person name="James T.Y."/>
            <person name="O'Malley M.A."/>
            <person name="Stajich J.E."/>
            <person name="Spatafora J.W."/>
            <person name="Visel A."/>
            <person name="Grigoriev I.V."/>
        </authorList>
    </citation>
    <scope>NUCLEOTIDE SEQUENCE [LARGE SCALE GENOMIC DNA]</scope>
    <source>
        <strain evidence="1 2">NRRL 2496</strain>
    </source>
</reference>
<dbReference type="Proteomes" id="UP000242180">
    <property type="component" value="Unassembled WGS sequence"/>
</dbReference>
<proteinExistence type="predicted"/>